<dbReference type="Proteomes" id="UP000248014">
    <property type="component" value="Unassembled WGS sequence"/>
</dbReference>
<keyword evidence="2" id="KW-1185">Reference proteome</keyword>
<accession>A0A2V3UXY9</accession>
<gene>
    <name evidence="1" type="ORF">C7451_10960</name>
</gene>
<proteinExistence type="predicted"/>
<reference evidence="1 2" key="1">
    <citation type="submission" date="2018-05" db="EMBL/GenBank/DDBJ databases">
        <title>Genomic Encyclopedia of Type Strains, Phase IV (KMG-IV): sequencing the most valuable type-strain genomes for metagenomic binning, comparative biology and taxonomic classification.</title>
        <authorList>
            <person name="Goeker M."/>
        </authorList>
    </citation>
    <scope>NUCLEOTIDE SEQUENCE [LARGE SCALE GENOMIC DNA]</scope>
    <source>
        <strain evidence="1 2">DSM 3183</strain>
    </source>
</reference>
<evidence type="ECO:0000313" key="2">
    <source>
        <dbReference type="Proteomes" id="UP000248014"/>
    </source>
</evidence>
<name>A0A2V3UXY9_9SPHN</name>
<dbReference type="AlphaFoldDB" id="A0A2V3UXY9"/>
<protein>
    <submittedName>
        <fullName evidence="1">Uncharacterized protein</fullName>
    </submittedName>
</protein>
<dbReference type="RefSeq" id="WP_167398535.1">
    <property type="nucleotide sequence ID" value="NZ_QJJM01000009.1"/>
</dbReference>
<sequence>MLLPPGVIDWQDDAMPAQMILARLLGQPIAEEVIEIEGELAGLLGTCQRIICDRAGYADGPAVLVIGAEEQDGGVTRLTVLRPMGVAA</sequence>
<dbReference type="EMBL" id="QJJM01000009">
    <property type="protein sequence ID" value="PXW73774.1"/>
    <property type="molecule type" value="Genomic_DNA"/>
</dbReference>
<organism evidence="1 2">
    <name type="scientific">Blastomonas natatoria</name>
    <dbReference type="NCBI Taxonomy" id="34015"/>
    <lineage>
        <taxon>Bacteria</taxon>
        <taxon>Pseudomonadati</taxon>
        <taxon>Pseudomonadota</taxon>
        <taxon>Alphaproteobacteria</taxon>
        <taxon>Sphingomonadales</taxon>
        <taxon>Sphingomonadaceae</taxon>
        <taxon>Blastomonas</taxon>
    </lineage>
</organism>
<comment type="caution">
    <text evidence="1">The sequence shown here is derived from an EMBL/GenBank/DDBJ whole genome shotgun (WGS) entry which is preliminary data.</text>
</comment>
<evidence type="ECO:0000313" key="1">
    <source>
        <dbReference type="EMBL" id="PXW73774.1"/>
    </source>
</evidence>